<dbReference type="AlphaFoldDB" id="A0A9W9YFX7"/>
<dbReference type="Proteomes" id="UP001163046">
    <property type="component" value="Unassembled WGS sequence"/>
</dbReference>
<gene>
    <name evidence="6" type="ORF">OS493_006089</name>
</gene>
<feature type="region of interest" description="Disordered" evidence="5">
    <location>
        <begin position="181"/>
        <end position="233"/>
    </location>
</feature>
<reference evidence="6" key="1">
    <citation type="submission" date="2023-01" db="EMBL/GenBank/DDBJ databases">
        <title>Genome assembly of the deep-sea coral Lophelia pertusa.</title>
        <authorList>
            <person name="Herrera S."/>
            <person name="Cordes E."/>
        </authorList>
    </citation>
    <scope>NUCLEOTIDE SEQUENCE</scope>
    <source>
        <strain evidence="6">USNM1676648</strain>
        <tissue evidence="6">Polyp</tissue>
    </source>
</reference>
<evidence type="ECO:0000256" key="5">
    <source>
        <dbReference type="SAM" id="MobiDB-lite"/>
    </source>
</evidence>
<dbReference type="OrthoDB" id="10071059at2759"/>
<keyword evidence="4" id="KW-0539">Nucleus</keyword>
<evidence type="ECO:0000256" key="4">
    <source>
        <dbReference type="ARBA" id="ARBA00023242"/>
    </source>
</evidence>
<comment type="caution">
    <text evidence="6">The sequence shown here is derived from an EMBL/GenBank/DDBJ whole genome shotgun (WGS) entry which is preliminary data.</text>
</comment>
<organism evidence="6 7">
    <name type="scientific">Desmophyllum pertusum</name>
    <dbReference type="NCBI Taxonomy" id="174260"/>
    <lineage>
        <taxon>Eukaryota</taxon>
        <taxon>Metazoa</taxon>
        <taxon>Cnidaria</taxon>
        <taxon>Anthozoa</taxon>
        <taxon>Hexacorallia</taxon>
        <taxon>Scleractinia</taxon>
        <taxon>Caryophylliina</taxon>
        <taxon>Caryophylliidae</taxon>
        <taxon>Desmophyllum</taxon>
    </lineage>
</organism>
<dbReference type="GO" id="GO:0072669">
    <property type="term" value="C:tRNA-splicing ligase complex"/>
    <property type="evidence" value="ECO:0007669"/>
    <property type="project" value="InterPro"/>
</dbReference>
<evidence type="ECO:0000313" key="7">
    <source>
        <dbReference type="Proteomes" id="UP001163046"/>
    </source>
</evidence>
<dbReference type="Pfam" id="PF15323">
    <property type="entry name" value="Ashwin"/>
    <property type="match status" value="1"/>
</dbReference>
<accession>A0A9W9YFX7</accession>
<feature type="compositionally biased region" description="Low complexity" evidence="5">
    <location>
        <begin position="199"/>
        <end position="213"/>
    </location>
</feature>
<evidence type="ECO:0000256" key="2">
    <source>
        <dbReference type="ARBA" id="ARBA00007855"/>
    </source>
</evidence>
<dbReference type="PANTHER" id="PTHR28359">
    <property type="entry name" value="ASHWIN"/>
    <property type="match status" value="1"/>
</dbReference>
<name>A0A9W9YFX7_9CNID</name>
<protein>
    <recommendedName>
        <fullName evidence="3">Ashwin</fullName>
    </recommendedName>
</protein>
<keyword evidence="7" id="KW-1185">Reference proteome</keyword>
<sequence>MADSARSSGSNELDHPEVLSRERLLEILCERSILQKDLVNLEKGDLVQLFYKYVSPLPQRLHQLRRAKRVLPCGRESAPSKGKTSTVIRLTKRKSEEIITTRPVKIARTEHSNSIKIDKKPASLDSINKGTNSVSINATSPTMDTRTIHEGNTVNKAIKPKVVKLNRSTLGLHVDRSVEHSLLKDDESSSSLNGGTQKEVAASSTSSESGSDVNDSEVRNAKRKFEKVAVTWP</sequence>
<evidence type="ECO:0000256" key="3">
    <source>
        <dbReference type="ARBA" id="ARBA00015134"/>
    </source>
</evidence>
<dbReference type="GO" id="GO:0048598">
    <property type="term" value="P:embryonic morphogenesis"/>
    <property type="evidence" value="ECO:0007669"/>
    <property type="project" value="InterPro"/>
</dbReference>
<evidence type="ECO:0000256" key="1">
    <source>
        <dbReference type="ARBA" id="ARBA00004123"/>
    </source>
</evidence>
<dbReference type="EMBL" id="MU827779">
    <property type="protein sequence ID" value="KAJ7339680.1"/>
    <property type="molecule type" value="Genomic_DNA"/>
</dbReference>
<dbReference type="GO" id="GO:0005634">
    <property type="term" value="C:nucleus"/>
    <property type="evidence" value="ECO:0007669"/>
    <property type="project" value="UniProtKB-SubCell"/>
</dbReference>
<evidence type="ECO:0000313" key="6">
    <source>
        <dbReference type="EMBL" id="KAJ7339680.1"/>
    </source>
</evidence>
<dbReference type="InterPro" id="IPR024887">
    <property type="entry name" value="Ashwin"/>
</dbReference>
<comment type="similarity">
    <text evidence="2">Belongs to the ashwin family.</text>
</comment>
<proteinExistence type="inferred from homology"/>
<dbReference type="PANTHER" id="PTHR28359:SF1">
    <property type="entry name" value="ASHWIN"/>
    <property type="match status" value="1"/>
</dbReference>
<comment type="subcellular location">
    <subcellularLocation>
        <location evidence="1">Nucleus</location>
    </subcellularLocation>
</comment>